<feature type="non-terminal residue" evidence="1">
    <location>
        <position position="1"/>
    </location>
</feature>
<name>A0A812TDF9_9DINO</name>
<dbReference type="AlphaFoldDB" id="A0A812TDF9"/>
<sequence length="96" mass="11104">FRLLHLLYHHSEFTQPGAKNMLVATRLCAPEWTQLRSLEKALMIAVGDDFFSDLLVHLDYFLYVLNLLSYLVHLQHRTVYDMDDVLGAIDAELGKL</sequence>
<proteinExistence type="predicted"/>
<dbReference type="Proteomes" id="UP000604046">
    <property type="component" value="Unassembled WGS sequence"/>
</dbReference>
<keyword evidence="2" id="KW-1185">Reference proteome</keyword>
<dbReference type="OrthoDB" id="483531at2759"/>
<dbReference type="EMBL" id="CAJNDS010002541">
    <property type="protein sequence ID" value="CAE7518583.1"/>
    <property type="molecule type" value="Genomic_DNA"/>
</dbReference>
<feature type="non-terminal residue" evidence="1">
    <location>
        <position position="96"/>
    </location>
</feature>
<evidence type="ECO:0000313" key="1">
    <source>
        <dbReference type="EMBL" id="CAE7518583.1"/>
    </source>
</evidence>
<accession>A0A812TDF9</accession>
<evidence type="ECO:0000313" key="2">
    <source>
        <dbReference type="Proteomes" id="UP000604046"/>
    </source>
</evidence>
<protein>
    <submittedName>
        <fullName evidence="1">Uncharacterized protein</fullName>
    </submittedName>
</protein>
<gene>
    <name evidence="1" type="ORF">SNAT2548_LOCUS29024</name>
</gene>
<reference evidence="1" key="1">
    <citation type="submission" date="2021-02" db="EMBL/GenBank/DDBJ databases">
        <authorList>
            <person name="Dougan E. K."/>
            <person name="Rhodes N."/>
            <person name="Thang M."/>
            <person name="Chan C."/>
        </authorList>
    </citation>
    <scope>NUCLEOTIDE SEQUENCE</scope>
</reference>
<organism evidence="1 2">
    <name type="scientific">Symbiodinium natans</name>
    <dbReference type="NCBI Taxonomy" id="878477"/>
    <lineage>
        <taxon>Eukaryota</taxon>
        <taxon>Sar</taxon>
        <taxon>Alveolata</taxon>
        <taxon>Dinophyceae</taxon>
        <taxon>Suessiales</taxon>
        <taxon>Symbiodiniaceae</taxon>
        <taxon>Symbiodinium</taxon>
    </lineage>
</organism>
<comment type="caution">
    <text evidence="1">The sequence shown here is derived from an EMBL/GenBank/DDBJ whole genome shotgun (WGS) entry which is preliminary data.</text>
</comment>